<protein>
    <submittedName>
        <fullName evidence="1">Uncharacterized protein</fullName>
    </submittedName>
</protein>
<evidence type="ECO:0000313" key="2">
    <source>
        <dbReference type="Proteomes" id="UP000295689"/>
    </source>
</evidence>
<dbReference type="EMBL" id="SLVV01000018">
    <property type="protein sequence ID" value="TCN18947.1"/>
    <property type="molecule type" value="Genomic_DNA"/>
</dbReference>
<evidence type="ECO:0000313" key="1">
    <source>
        <dbReference type="EMBL" id="TCN18947.1"/>
    </source>
</evidence>
<dbReference type="AlphaFoldDB" id="A0A4R2AY16"/>
<comment type="caution">
    <text evidence="1">The sequence shown here is derived from an EMBL/GenBank/DDBJ whole genome shotgun (WGS) entry which is preliminary data.</text>
</comment>
<keyword evidence="2" id="KW-1185">Reference proteome</keyword>
<reference evidence="1 2" key="1">
    <citation type="journal article" date="2015" name="Stand. Genomic Sci.">
        <title>Genomic Encyclopedia of Bacterial and Archaeal Type Strains, Phase III: the genomes of soil and plant-associated and newly described type strains.</title>
        <authorList>
            <person name="Whitman W.B."/>
            <person name="Woyke T."/>
            <person name="Klenk H.P."/>
            <person name="Zhou Y."/>
            <person name="Lilburn T.G."/>
            <person name="Beck B.J."/>
            <person name="De Vos P."/>
            <person name="Vandamme P."/>
            <person name="Eisen J.A."/>
            <person name="Garrity G."/>
            <person name="Hugenholtz P."/>
            <person name="Kyrpides N.C."/>
        </authorList>
    </citation>
    <scope>NUCLEOTIDE SEQUENCE [LARGE SCALE GENOMIC DNA]</scope>
    <source>
        <strain evidence="1 2">CV53</strain>
    </source>
</reference>
<proteinExistence type="predicted"/>
<sequence>MANIKFEIKETFGVVSDGPKGWKKELNLISWNDCEPKYDKGLGSGA</sequence>
<dbReference type="Gene3D" id="2.30.31.70">
    <property type="match status" value="1"/>
</dbReference>
<dbReference type="Proteomes" id="UP000295689">
    <property type="component" value="Unassembled WGS sequence"/>
</dbReference>
<accession>A0A4R2AY16</accession>
<gene>
    <name evidence="1" type="ORF">EV146_11834</name>
</gene>
<organism evidence="1 2">
    <name type="scientific">Mesobacillus foraminis</name>
    <dbReference type="NCBI Taxonomy" id="279826"/>
    <lineage>
        <taxon>Bacteria</taxon>
        <taxon>Bacillati</taxon>
        <taxon>Bacillota</taxon>
        <taxon>Bacilli</taxon>
        <taxon>Bacillales</taxon>
        <taxon>Bacillaceae</taxon>
        <taxon>Mesobacillus</taxon>
    </lineage>
</organism>
<name>A0A4R2AY16_9BACI</name>